<accession>A0ABP2BZH9</accession>
<reference evidence="1 2" key="1">
    <citation type="submission" date="2016-01" db="EMBL/GenBank/DDBJ databases">
        <authorList>
            <person name="Brown R."/>
        </authorList>
    </citation>
    <scope>NUCLEOTIDE SEQUENCE [LARGE SCALE GENOMIC DNA]</scope>
    <source>
        <strain evidence="1">Sporomusa sphaeroides DSM 2875</strain>
    </source>
</reference>
<dbReference type="EMBL" id="FCOW01000001">
    <property type="protein sequence ID" value="CVK17472.1"/>
    <property type="molecule type" value="Genomic_DNA"/>
</dbReference>
<keyword evidence="2" id="KW-1185">Reference proteome</keyword>
<sequence>MIAGTEETLMSKLTSRIREQLLLKGIQDFKITDGSFHFANANDKSKANEIIRDYLTFLIDNDKEYLI</sequence>
<comment type="caution">
    <text evidence="1">The sequence shown here is derived from an EMBL/GenBank/DDBJ whole genome shotgun (WGS) entry which is preliminary data.</text>
</comment>
<proteinExistence type="predicted"/>
<dbReference type="RefSeq" id="WP_075755415.1">
    <property type="nucleotide sequence ID" value="NZ_CP146991.1"/>
</dbReference>
<protein>
    <submittedName>
        <fullName evidence="1">Uncharacterized protein</fullName>
    </submittedName>
</protein>
<organism evidence="1 2">
    <name type="scientific">Sporomusa sphaeroides DSM 2875</name>
    <dbReference type="NCBI Taxonomy" id="1337886"/>
    <lineage>
        <taxon>Bacteria</taxon>
        <taxon>Bacillati</taxon>
        <taxon>Bacillota</taxon>
        <taxon>Negativicutes</taxon>
        <taxon>Selenomonadales</taxon>
        <taxon>Sporomusaceae</taxon>
        <taxon>Sporomusa</taxon>
    </lineage>
</organism>
<evidence type="ECO:0000313" key="1">
    <source>
        <dbReference type="EMBL" id="CVK17472.1"/>
    </source>
</evidence>
<gene>
    <name evidence="1" type="ORF">SSPH_00104</name>
</gene>
<dbReference type="Proteomes" id="UP000245702">
    <property type="component" value="Unassembled WGS sequence"/>
</dbReference>
<evidence type="ECO:0000313" key="2">
    <source>
        <dbReference type="Proteomes" id="UP000245702"/>
    </source>
</evidence>
<name>A0ABP2BZH9_9FIRM</name>